<dbReference type="AlphaFoldDB" id="A0AAN8M944"/>
<proteinExistence type="predicted"/>
<keyword evidence="3" id="KW-1185">Reference proteome</keyword>
<comment type="caution">
    <text evidence="2">The sequence shown here is derived from an EMBL/GenBank/DDBJ whole genome shotgun (WGS) entry which is preliminary data.</text>
</comment>
<feature type="region of interest" description="Disordered" evidence="1">
    <location>
        <begin position="41"/>
        <end position="63"/>
    </location>
</feature>
<organism evidence="2 3">
    <name type="scientific">Coregonus suidteri</name>
    <dbReference type="NCBI Taxonomy" id="861788"/>
    <lineage>
        <taxon>Eukaryota</taxon>
        <taxon>Metazoa</taxon>
        <taxon>Chordata</taxon>
        <taxon>Craniata</taxon>
        <taxon>Vertebrata</taxon>
        <taxon>Euteleostomi</taxon>
        <taxon>Actinopterygii</taxon>
        <taxon>Neopterygii</taxon>
        <taxon>Teleostei</taxon>
        <taxon>Protacanthopterygii</taxon>
        <taxon>Salmoniformes</taxon>
        <taxon>Salmonidae</taxon>
        <taxon>Coregoninae</taxon>
        <taxon>Coregonus</taxon>
    </lineage>
</organism>
<protein>
    <submittedName>
        <fullName evidence="2">Uncharacterized protein</fullName>
    </submittedName>
</protein>
<reference evidence="2 3" key="1">
    <citation type="submission" date="2021-04" db="EMBL/GenBank/DDBJ databases">
        <authorList>
            <person name="De Guttry C."/>
            <person name="Zahm M."/>
            <person name="Klopp C."/>
            <person name="Cabau C."/>
            <person name="Louis A."/>
            <person name="Berthelot C."/>
            <person name="Parey E."/>
            <person name="Roest Crollius H."/>
            <person name="Montfort J."/>
            <person name="Robinson-Rechavi M."/>
            <person name="Bucao C."/>
            <person name="Bouchez O."/>
            <person name="Gislard M."/>
            <person name="Lluch J."/>
            <person name="Milhes M."/>
            <person name="Lampietro C."/>
            <person name="Lopez Roques C."/>
            <person name="Donnadieu C."/>
            <person name="Braasch I."/>
            <person name="Desvignes T."/>
            <person name="Postlethwait J."/>
            <person name="Bobe J."/>
            <person name="Wedekind C."/>
            <person name="Guiguen Y."/>
        </authorList>
    </citation>
    <scope>NUCLEOTIDE SEQUENCE [LARGE SCALE GENOMIC DNA]</scope>
    <source>
        <strain evidence="2">Cs_M1</strain>
        <tissue evidence="2">Blood</tissue>
    </source>
</reference>
<evidence type="ECO:0000313" key="2">
    <source>
        <dbReference type="EMBL" id="KAK6320065.1"/>
    </source>
</evidence>
<dbReference type="EMBL" id="JAGTTL010000007">
    <property type="protein sequence ID" value="KAK6320065.1"/>
    <property type="molecule type" value="Genomic_DNA"/>
</dbReference>
<dbReference type="Proteomes" id="UP001356427">
    <property type="component" value="Unassembled WGS sequence"/>
</dbReference>
<feature type="region of interest" description="Disordered" evidence="1">
    <location>
        <begin position="1"/>
        <end position="25"/>
    </location>
</feature>
<evidence type="ECO:0000256" key="1">
    <source>
        <dbReference type="SAM" id="MobiDB-lite"/>
    </source>
</evidence>
<feature type="compositionally biased region" description="Basic and acidic residues" evidence="1">
    <location>
        <begin position="47"/>
        <end position="63"/>
    </location>
</feature>
<feature type="region of interest" description="Disordered" evidence="1">
    <location>
        <begin position="77"/>
        <end position="111"/>
    </location>
</feature>
<gene>
    <name evidence="2" type="ORF">J4Q44_G00091720</name>
</gene>
<accession>A0AAN8M944</accession>
<name>A0AAN8M944_9TELE</name>
<feature type="compositionally biased region" description="Basic and acidic residues" evidence="1">
    <location>
        <begin position="1"/>
        <end position="24"/>
    </location>
</feature>
<sequence>MMKRPEVVECPRHPRKTTLKDTCESSRSLHTTVEVAILGLGRGRAPVPREPRCPAEETSPDREHTFSLCLLSSGGHLEPWSTHGKVEGDRPASKHQQAGPRAAGSGHSRPS</sequence>
<evidence type="ECO:0000313" key="3">
    <source>
        <dbReference type="Proteomes" id="UP001356427"/>
    </source>
</evidence>